<keyword evidence="1" id="KW-1185">Reference proteome</keyword>
<evidence type="ECO:0008006" key="3">
    <source>
        <dbReference type="Google" id="ProtNLM"/>
    </source>
</evidence>
<reference evidence="2" key="1">
    <citation type="submission" date="2020-01" db="EMBL/GenBank/DDBJ databases">
        <authorList>
            <consortium name="DOE Joint Genome Institute"/>
            <person name="Haridas S."/>
            <person name="Albert R."/>
            <person name="Binder M."/>
            <person name="Bloem J."/>
            <person name="Labutti K."/>
            <person name="Salamov A."/>
            <person name="Andreopoulos B."/>
            <person name="Baker S.E."/>
            <person name="Barry K."/>
            <person name="Bills G."/>
            <person name="Bluhm B.H."/>
            <person name="Cannon C."/>
            <person name="Castanera R."/>
            <person name="Culley D.E."/>
            <person name="Daum C."/>
            <person name="Ezra D."/>
            <person name="Gonzalez J.B."/>
            <person name="Henrissat B."/>
            <person name="Kuo A."/>
            <person name="Liang C."/>
            <person name="Lipzen A."/>
            <person name="Lutzoni F."/>
            <person name="Magnuson J."/>
            <person name="Mondo S."/>
            <person name="Nolan M."/>
            <person name="Ohm R."/>
            <person name="Pangilinan J."/>
            <person name="Park H.-J."/>
            <person name="Ramirez L."/>
            <person name="Alfaro M."/>
            <person name="Sun H."/>
            <person name="Tritt A."/>
            <person name="Yoshinaga Y."/>
            <person name="Zwiers L.-H."/>
            <person name="Turgeon B.G."/>
            <person name="Goodwin S.B."/>
            <person name="Spatafora J.W."/>
            <person name="Crous P.W."/>
            <person name="Grigoriev I.V."/>
        </authorList>
    </citation>
    <scope>NUCLEOTIDE SEQUENCE</scope>
    <source>
        <strain evidence="2">CBS 342.82</strain>
    </source>
</reference>
<gene>
    <name evidence="2" type="ORF">K489DRAFT_379326</name>
</gene>
<dbReference type="OrthoDB" id="40334at2759"/>
<dbReference type="PANTHER" id="PTHR42336">
    <property type="entry name" value="THIOREDOXIN DOMAIN-CONTAINING PROTEIN-RELATED"/>
    <property type="match status" value="1"/>
</dbReference>
<evidence type="ECO:0000313" key="2">
    <source>
        <dbReference type="RefSeq" id="XP_033460379.1"/>
    </source>
</evidence>
<protein>
    <recommendedName>
        <fullName evidence="3">Thioredoxin domain-containing protein</fullName>
    </recommendedName>
</protein>
<accession>A0A6J3M631</accession>
<reference evidence="2" key="3">
    <citation type="submission" date="2025-08" db="UniProtKB">
        <authorList>
            <consortium name="RefSeq"/>
        </authorList>
    </citation>
    <scope>IDENTIFICATION</scope>
    <source>
        <strain evidence="2">CBS 342.82</strain>
    </source>
</reference>
<dbReference type="Gene3D" id="3.40.30.10">
    <property type="entry name" value="Glutaredoxin"/>
    <property type="match status" value="1"/>
</dbReference>
<organism evidence="2">
    <name type="scientific">Dissoconium aciculare CBS 342.82</name>
    <dbReference type="NCBI Taxonomy" id="1314786"/>
    <lineage>
        <taxon>Eukaryota</taxon>
        <taxon>Fungi</taxon>
        <taxon>Dikarya</taxon>
        <taxon>Ascomycota</taxon>
        <taxon>Pezizomycotina</taxon>
        <taxon>Dothideomycetes</taxon>
        <taxon>Dothideomycetidae</taxon>
        <taxon>Mycosphaerellales</taxon>
        <taxon>Dissoconiaceae</taxon>
        <taxon>Dissoconium</taxon>
    </lineage>
</organism>
<dbReference type="RefSeq" id="XP_033460379.1">
    <property type="nucleotide sequence ID" value="XM_033604619.1"/>
</dbReference>
<evidence type="ECO:0000313" key="1">
    <source>
        <dbReference type="Proteomes" id="UP000504637"/>
    </source>
</evidence>
<proteinExistence type="predicted"/>
<dbReference type="SUPFAM" id="SSF52833">
    <property type="entry name" value="Thioredoxin-like"/>
    <property type="match status" value="1"/>
</dbReference>
<name>A0A6J3M631_9PEZI</name>
<dbReference type="GeneID" id="54362419"/>
<dbReference type="Proteomes" id="UP000504637">
    <property type="component" value="Unplaced"/>
</dbReference>
<dbReference type="InterPro" id="IPR036249">
    <property type="entry name" value="Thioredoxin-like_sf"/>
</dbReference>
<dbReference type="PANTHER" id="PTHR42336:SF1">
    <property type="entry name" value="ALKYL HYDROPEROXIDE REDUCTASE SUBUNIT C_ THIOL SPECIFIC ANTIOXIDANT DOMAIN-CONTAINING PROTEIN"/>
    <property type="match status" value="1"/>
</dbReference>
<sequence>MFGPEFQSWFGFHSVPNRAQPPQVGDRAPESPNLSLEPSKRTVVTFLRHCGCPFAEQTFLRLRESAKKHSDIDFIAVSHSNKEATEKWHKSLPNYGSETDNLRIVVDSDLVSHGQWGLGASGFLHVLDPRALSNVFKLQKEQGISVRPTESGSRWQTAGSFAIDENKNVRWGGPAARSDFVPDFEDAVKAFN</sequence>
<dbReference type="AlphaFoldDB" id="A0A6J3M631"/>
<reference evidence="2" key="2">
    <citation type="submission" date="2020-04" db="EMBL/GenBank/DDBJ databases">
        <authorList>
            <consortium name="NCBI Genome Project"/>
        </authorList>
    </citation>
    <scope>NUCLEOTIDE SEQUENCE</scope>
    <source>
        <strain evidence="2">CBS 342.82</strain>
    </source>
</reference>